<dbReference type="AlphaFoldDB" id="A0A6C2TX34"/>
<organism evidence="2 3">
    <name type="scientific">Pontiella desulfatans</name>
    <dbReference type="NCBI Taxonomy" id="2750659"/>
    <lineage>
        <taxon>Bacteria</taxon>
        <taxon>Pseudomonadati</taxon>
        <taxon>Kiritimatiellota</taxon>
        <taxon>Kiritimatiellia</taxon>
        <taxon>Kiritimatiellales</taxon>
        <taxon>Pontiellaceae</taxon>
        <taxon>Pontiella</taxon>
    </lineage>
</organism>
<dbReference type="InterPro" id="IPR016040">
    <property type="entry name" value="NAD(P)-bd_dom"/>
</dbReference>
<gene>
    <name evidence="2" type="primary">rfbB</name>
    <name evidence="2" type="ORF">PDESU_00710</name>
</gene>
<reference evidence="2 3" key="1">
    <citation type="submission" date="2019-04" db="EMBL/GenBank/DDBJ databases">
        <authorList>
            <person name="Van Vliet M D."/>
        </authorList>
    </citation>
    <scope>NUCLEOTIDE SEQUENCE [LARGE SCALE GENOMIC DNA]</scope>
    <source>
        <strain evidence="2 3">F1</strain>
    </source>
</reference>
<dbReference type="Proteomes" id="UP000366872">
    <property type="component" value="Unassembled WGS sequence"/>
</dbReference>
<evidence type="ECO:0000313" key="2">
    <source>
        <dbReference type="EMBL" id="VGO12159.1"/>
    </source>
</evidence>
<dbReference type="Pfam" id="PF16363">
    <property type="entry name" value="GDP_Man_Dehyd"/>
    <property type="match status" value="1"/>
</dbReference>
<sequence>MKKLLVTGGLGFIGSYFVDLALKRGFYVINVDKKTYAARTDVDFDGRDHYEFIEEDISTMTHIPPGVDYVVNFAAESHVDNSIHANEAFYNSNIGGVYNILELIRAKDETDRPILFHISTDEVYGTAHAGSFTEEDKLLPSNPYSATKAAAEQLIFGWRHTHGIKAIICRSCNNYGFGQYPEKLLAKTIEFLLNGKKMTVHGDGTYLREWIYAEDNCEGLLAVLEKGEEGQVYNISSGEEHSVMDAVRMVVEAMGMKEEDAVVHIPNRPGQDLRYSVDCSKARALGWAPKTTLKEYIPEYIRLYKEKLGIAE</sequence>
<accession>A0A6C2TX34</accession>
<protein>
    <submittedName>
        <fullName evidence="2">dTDP-glucose 4,6-dehydratase</fullName>
    </submittedName>
</protein>
<proteinExistence type="predicted"/>
<dbReference type="PANTHER" id="PTHR43000">
    <property type="entry name" value="DTDP-D-GLUCOSE 4,6-DEHYDRATASE-RELATED"/>
    <property type="match status" value="1"/>
</dbReference>
<dbReference type="Gene3D" id="3.40.50.720">
    <property type="entry name" value="NAD(P)-binding Rossmann-like Domain"/>
    <property type="match status" value="1"/>
</dbReference>
<feature type="domain" description="NAD(P)-binding" evidence="1">
    <location>
        <begin position="5"/>
        <end position="298"/>
    </location>
</feature>
<dbReference type="InterPro" id="IPR036291">
    <property type="entry name" value="NAD(P)-bd_dom_sf"/>
</dbReference>
<dbReference type="EMBL" id="CAAHFG010000001">
    <property type="protein sequence ID" value="VGO12159.1"/>
    <property type="molecule type" value="Genomic_DNA"/>
</dbReference>
<evidence type="ECO:0000259" key="1">
    <source>
        <dbReference type="Pfam" id="PF16363"/>
    </source>
</evidence>
<dbReference type="Gene3D" id="3.90.25.10">
    <property type="entry name" value="UDP-galactose 4-epimerase, domain 1"/>
    <property type="match status" value="1"/>
</dbReference>
<dbReference type="RefSeq" id="WP_136077849.1">
    <property type="nucleotide sequence ID" value="NZ_CAAHFG010000001.1"/>
</dbReference>
<keyword evidence="3" id="KW-1185">Reference proteome</keyword>
<dbReference type="SUPFAM" id="SSF51735">
    <property type="entry name" value="NAD(P)-binding Rossmann-fold domains"/>
    <property type="match status" value="1"/>
</dbReference>
<name>A0A6C2TX34_PONDE</name>
<evidence type="ECO:0000313" key="3">
    <source>
        <dbReference type="Proteomes" id="UP000366872"/>
    </source>
</evidence>